<sequence length="209" mass="23081">MAAGSTNSAQHAHAVIRAGILSGEYPAGTMLSESSLAASMSMSRTPVRAALGRLQDEGLVRIYPKRGALVCELSVDEIRESAQVRHAFECAGVQLADPEARRLLGARLLGNLDGQQDALRRRDYPGFAALAMQFHRAFVELANNSTMLAFYDRLQDRQYLSIMRSSTVSGDPDLVLAEHRSLLRDAESGEWMTFATRLREHQSRGNEFE</sequence>
<gene>
    <name evidence="5" type="ORF">A5710_19985</name>
</gene>
<comment type="caution">
    <text evidence="5">The sequence shown here is derived from an EMBL/GenBank/DDBJ whole genome shotgun (WGS) entry which is preliminary data.</text>
</comment>
<evidence type="ECO:0000313" key="5">
    <source>
        <dbReference type="EMBL" id="OBI30425.1"/>
    </source>
</evidence>
<keyword evidence="2" id="KW-0238">DNA-binding</keyword>
<evidence type="ECO:0000256" key="3">
    <source>
        <dbReference type="ARBA" id="ARBA00023163"/>
    </source>
</evidence>
<protein>
    <submittedName>
        <fullName evidence="5">GntR family transcriptional regulator</fullName>
    </submittedName>
</protein>
<dbReference type="RefSeq" id="WP_064924034.1">
    <property type="nucleotide sequence ID" value="NZ_LZJK01000153.1"/>
</dbReference>
<dbReference type="Pfam" id="PF07729">
    <property type="entry name" value="FCD"/>
    <property type="match status" value="1"/>
</dbReference>
<dbReference type="InterPro" id="IPR008920">
    <property type="entry name" value="TF_FadR/GntR_C"/>
</dbReference>
<reference evidence="5" key="1">
    <citation type="submission" date="2016-06" db="EMBL/GenBank/DDBJ databases">
        <authorList>
            <person name="Kjaerup R.B."/>
            <person name="Dalgaard T.S."/>
            <person name="Juul-Madsen H.R."/>
        </authorList>
    </citation>
    <scope>NUCLEOTIDE SEQUENCE [LARGE SCALE GENOMIC DNA]</scope>
    <source>
        <strain evidence="5">E1876</strain>
    </source>
</reference>
<dbReference type="PANTHER" id="PTHR43537:SF5">
    <property type="entry name" value="UXU OPERON TRANSCRIPTIONAL REGULATOR"/>
    <property type="match status" value="1"/>
</dbReference>
<dbReference type="InterPro" id="IPR036390">
    <property type="entry name" value="WH_DNA-bd_sf"/>
</dbReference>
<dbReference type="GO" id="GO:0003677">
    <property type="term" value="F:DNA binding"/>
    <property type="evidence" value="ECO:0007669"/>
    <property type="project" value="UniProtKB-KW"/>
</dbReference>
<dbReference type="GO" id="GO:0003700">
    <property type="term" value="F:DNA-binding transcription factor activity"/>
    <property type="evidence" value="ECO:0007669"/>
    <property type="project" value="InterPro"/>
</dbReference>
<dbReference type="PROSITE" id="PS50949">
    <property type="entry name" value="HTH_GNTR"/>
    <property type="match status" value="1"/>
</dbReference>
<evidence type="ECO:0000259" key="4">
    <source>
        <dbReference type="PROSITE" id="PS50949"/>
    </source>
</evidence>
<dbReference type="InterPro" id="IPR011711">
    <property type="entry name" value="GntR_C"/>
</dbReference>
<dbReference type="Gene3D" id="1.20.120.530">
    <property type="entry name" value="GntR ligand-binding domain-like"/>
    <property type="match status" value="1"/>
</dbReference>
<keyword evidence="1" id="KW-0805">Transcription regulation</keyword>
<dbReference type="InterPro" id="IPR036388">
    <property type="entry name" value="WH-like_DNA-bd_sf"/>
</dbReference>
<dbReference type="Gene3D" id="1.10.10.10">
    <property type="entry name" value="Winged helix-like DNA-binding domain superfamily/Winged helix DNA-binding domain"/>
    <property type="match status" value="1"/>
</dbReference>
<organism evidence="5">
    <name type="scientific">Mycolicibacter sinensis (strain JDM601)</name>
    <name type="common">Mycobacterium sinense</name>
    <dbReference type="NCBI Taxonomy" id="875328"/>
    <lineage>
        <taxon>Bacteria</taxon>
        <taxon>Bacillati</taxon>
        <taxon>Actinomycetota</taxon>
        <taxon>Actinomycetes</taxon>
        <taxon>Mycobacteriales</taxon>
        <taxon>Mycobacteriaceae</taxon>
        <taxon>Mycolicibacter</taxon>
    </lineage>
</organism>
<dbReference type="Pfam" id="PF00392">
    <property type="entry name" value="GntR"/>
    <property type="match status" value="1"/>
</dbReference>
<feature type="domain" description="HTH gntR-type" evidence="4">
    <location>
        <begin position="6"/>
        <end position="73"/>
    </location>
</feature>
<proteinExistence type="predicted"/>
<dbReference type="OrthoDB" id="3186208at2"/>
<dbReference type="EMBL" id="LZKG01000074">
    <property type="protein sequence ID" value="OBI30425.1"/>
    <property type="molecule type" value="Genomic_DNA"/>
</dbReference>
<evidence type="ECO:0000256" key="1">
    <source>
        <dbReference type="ARBA" id="ARBA00023015"/>
    </source>
</evidence>
<dbReference type="SUPFAM" id="SSF48008">
    <property type="entry name" value="GntR ligand-binding domain-like"/>
    <property type="match status" value="1"/>
</dbReference>
<dbReference type="SUPFAM" id="SSF46785">
    <property type="entry name" value="Winged helix' DNA-binding domain"/>
    <property type="match status" value="1"/>
</dbReference>
<dbReference type="AlphaFoldDB" id="A0A1A2NJI9"/>
<keyword evidence="3" id="KW-0804">Transcription</keyword>
<dbReference type="InterPro" id="IPR000524">
    <property type="entry name" value="Tscrpt_reg_HTH_GntR"/>
</dbReference>
<dbReference type="PRINTS" id="PR00035">
    <property type="entry name" value="HTHGNTR"/>
</dbReference>
<dbReference type="PANTHER" id="PTHR43537">
    <property type="entry name" value="TRANSCRIPTIONAL REGULATOR, GNTR FAMILY"/>
    <property type="match status" value="1"/>
</dbReference>
<name>A0A1A2NJI9_MYCSD</name>
<dbReference type="SMART" id="SM00345">
    <property type="entry name" value="HTH_GNTR"/>
    <property type="match status" value="1"/>
</dbReference>
<accession>A0A1A2NJI9</accession>
<evidence type="ECO:0000256" key="2">
    <source>
        <dbReference type="ARBA" id="ARBA00023125"/>
    </source>
</evidence>
<dbReference type="Proteomes" id="UP000093943">
    <property type="component" value="Unassembled WGS sequence"/>
</dbReference>